<comment type="caution">
    <text evidence="1">The sequence shown here is derived from an EMBL/GenBank/DDBJ whole genome shotgun (WGS) entry which is preliminary data.</text>
</comment>
<keyword evidence="2" id="KW-1185">Reference proteome</keyword>
<dbReference type="Proteomes" id="UP001500604">
    <property type="component" value="Unassembled WGS sequence"/>
</dbReference>
<reference evidence="2" key="1">
    <citation type="journal article" date="2019" name="Int. J. Syst. Evol. Microbiol.">
        <title>The Global Catalogue of Microorganisms (GCM) 10K type strain sequencing project: providing services to taxonomists for standard genome sequencing and annotation.</title>
        <authorList>
            <consortium name="The Broad Institute Genomics Platform"/>
            <consortium name="The Broad Institute Genome Sequencing Center for Infectious Disease"/>
            <person name="Wu L."/>
            <person name="Ma J."/>
        </authorList>
    </citation>
    <scope>NUCLEOTIDE SEQUENCE [LARGE SCALE GENOMIC DNA]</scope>
    <source>
        <strain evidence="2">JCM 17805</strain>
    </source>
</reference>
<proteinExistence type="predicted"/>
<protein>
    <recommendedName>
        <fullName evidence="3">PepSY domain-containing protein</fullName>
    </recommendedName>
</protein>
<dbReference type="EMBL" id="BAABFL010000413">
    <property type="protein sequence ID" value="GAA4650680.1"/>
    <property type="molecule type" value="Genomic_DNA"/>
</dbReference>
<evidence type="ECO:0000313" key="1">
    <source>
        <dbReference type="EMBL" id="GAA4650680.1"/>
    </source>
</evidence>
<evidence type="ECO:0000313" key="2">
    <source>
        <dbReference type="Proteomes" id="UP001500604"/>
    </source>
</evidence>
<gene>
    <name evidence="1" type="ORF">GCM10023116_29630</name>
</gene>
<sequence length="70" mass="7730">MDKHISNITTEELNTAVKESAEHGIASSWSAGLPVSYMDRDGILIQEFSDGRKIKLARIDYTSITKSSSK</sequence>
<organism evidence="1 2">
    <name type="scientific">Kistimonas scapharcae</name>
    <dbReference type="NCBI Taxonomy" id="1036133"/>
    <lineage>
        <taxon>Bacteria</taxon>
        <taxon>Pseudomonadati</taxon>
        <taxon>Pseudomonadota</taxon>
        <taxon>Gammaproteobacteria</taxon>
        <taxon>Oceanospirillales</taxon>
        <taxon>Endozoicomonadaceae</taxon>
        <taxon>Kistimonas</taxon>
    </lineage>
</organism>
<evidence type="ECO:0008006" key="3">
    <source>
        <dbReference type="Google" id="ProtNLM"/>
    </source>
</evidence>
<name>A0ABP8V602_9GAMM</name>
<accession>A0ABP8V602</accession>